<dbReference type="InterPro" id="IPR022646">
    <property type="entry name" value="SecD/SecF_CS"/>
</dbReference>
<name>A0ABN2UEF2_9MICC</name>
<reference evidence="12 13" key="1">
    <citation type="journal article" date="2019" name="Int. J. Syst. Evol. Microbiol.">
        <title>The Global Catalogue of Microorganisms (GCM) 10K type strain sequencing project: providing services to taxonomists for standard genome sequencing and annotation.</title>
        <authorList>
            <consortium name="The Broad Institute Genomics Platform"/>
            <consortium name="The Broad Institute Genome Sequencing Center for Infectious Disease"/>
            <person name="Wu L."/>
            <person name="Ma J."/>
        </authorList>
    </citation>
    <scope>NUCLEOTIDE SEQUENCE [LARGE SCALE GENOMIC DNA]</scope>
    <source>
        <strain evidence="12 13">JCM 13595</strain>
    </source>
</reference>
<evidence type="ECO:0000313" key="12">
    <source>
        <dbReference type="EMBL" id="GAA2035472.1"/>
    </source>
</evidence>
<evidence type="ECO:0000256" key="3">
    <source>
        <dbReference type="ARBA" id="ARBA00022475"/>
    </source>
</evidence>
<evidence type="ECO:0000256" key="6">
    <source>
        <dbReference type="ARBA" id="ARBA00022989"/>
    </source>
</evidence>
<feature type="region of interest" description="Disordered" evidence="10">
    <location>
        <begin position="313"/>
        <end position="342"/>
    </location>
</feature>
<evidence type="ECO:0000256" key="4">
    <source>
        <dbReference type="ARBA" id="ARBA00022692"/>
    </source>
</evidence>
<feature type="compositionally biased region" description="Acidic residues" evidence="10">
    <location>
        <begin position="327"/>
        <end position="342"/>
    </location>
</feature>
<evidence type="ECO:0000259" key="11">
    <source>
        <dbReference type="Pfam" id="PF02355"/>
    </source>
</evidence>
<keyword evidence="5 9" id="KW-0653">Protein transport</keyword>
<keyword evidence="4 9" id="KW-0812">Transmembrane</keyword>
<dbReference type="Pfam" id="PF07549">
    <property type="entry name" value="Sec_GG"/>
    <property type="match status" value="1"/>
</dbReference>
<comment type="subcellular location">
    <subcellularLocation>
        <location evidence="1 9">Cell membrane</location>
        <topology evidence="1 9">Multi-pass membrane protein</topology>
    </subcellularLocation>
</comment>
<dbReference type="PANTHER" id="PTHR30081:SF8">
    <property type="entry name" value="PROTEIN TRANSLOCASE SUBUNIT SECF"/>
    <property type="match status" value="1"/>
</dbReference>
<evidence type="ECO:0000256" key="7">
    <source>
        <dbReference type="ARBA" id="ARBA00023010"/>
    </source>
</evidence>
<comment type="function">
    <text evidence="9">Part of the Sec protein translocase complex. Interacts with the SecYEG preprotein conducting channel. SecDF uses the proton motive force (PMF) to complete protein translocation after the ATP-dependent function of SecA.</text>
</comment>
<dbReference type="RefSeq" id="WP_343957135.1">
    <property type="nucleotide sequence ID" value="NZ_BAAAMN010000026.1"/>
</dbReference>
<dbReference type="InterPro" id="IPR048634">
    <property type="entry name" value="SecD_SecF_C"/>
</dbReference>
<dbReference type="SUPFAM" id="SSF82866">
    <property type="entry name" value="Multidrug efflux transporter AcrB transmembrane domain"/>
    <property type="match status" value="1"/>
</dbReference>
<evidence type="ECO:0000256" key="2">
    <source>
        <dbReference type="ARBA" id="ARBA00022448"/>
    </source>
</evidence>
<dbReference type="EMBL" id="BAAAMN010000026">
    <property type="protein sequence ID" value="GAA2035472.1"/>
    <property type="molecule type" value="Genomic_DNA"/>
</dbReference>
<feature type="transmembrane region" description="Helical" evidence="9">
    <location>
        <begin position="169"/>
        <end position="189"/>
    </location>
</feature>
<comment type="similarity">
    <text evidence="9">Belongs to the SecD/SecF family. SecF subfamily.</text>
</comment>
<dbReference type="PANTHER" id="PTHR30081">
    <property type="entry name" value="PROTEIN-EXPORT MEMBRANE PROTEIN SEC"/>
    <property type="match status" value="1"/>
</dbReference>
<evidence type="ECO:0000256" key="5">
    <source>
        <dbReference type="ARBA" id="ARBA00022927"/>
    </source>
</evidence>
<dbReference type="PRINTS" id="PR01755">
    <property type="entry name" value="SECFTRNLCASE"/>
</dbReference>
<feature type="domain" description="Protein export membrane protein SecD/SecF C-terminal" evidence="11">
    <location>
        <begin position="117"/>
        <end position="306"/>
    </location>
</feature>
<keyword evidence="6 9" id="KW-1133">Transmembrane helix</keyword>
<comment type="subunit">
    <text evidence="9">Forms a complex with SecD. Part of the essential Sec protein translocation apparatus which comprises SecA, SecYEG and auxiliary proteins SecDF. Other proteins may also be involved.</text>
</comment>
<sequence>MSRLATWGNELYAGKKSYPFVQKWKTWFIAALILLAVASGITALRGGFNLGIDFTGGSEFTVSGVENTDPVIGEEVVVETLPESEVTATNVAAGTMRVQTAELSDQQTLEVASNLAEAYDVTADEVTSSFVGPTWGDAVSQQMLIGLIVFLVLVALYLAIYFRTWKMSAAAIIGLMYVVALTVGIYGAVGFEVTPAAIIGFLLILSYSLYDTVVVFDKIRENTSNLDEDRRRTFDELVNLAVNQTLVRSITTSIVGILPVGSILFIGAGLLGAGTLRDISLSIFVGIIVGTVATLFIQAPLYALFQRQSKPVQDRDARILRRRSQNQEEESADEETETAPSS</sequence>
<keyword evidence="2 9" id="KW-0813">Transport</keyword>
<feature type="transmembrane region" description="Helical" evidence="9">
    <location>
        <begin position="143"/>
        <end position="162"/>
    </location>
</feature>
<evidence type="ECO:0000256" key="1">
    <source>
        <dbReference type="ARBA" id="ARBA00004651"/>
    </source>
</evidence>
<keyword evidence="8 9" id="KW-0472">Membrane</keyword>
<dbReference type="InterPro" id="IPR022813">
    <property type="entry name" value="SecD/SecF_arch_bac"/>
</dbReference>
<feature type="transmembrane region" description="Helical" evidence="9">
    <location>
        <begin position="279"/>
        <end position="305"/>
    </location>
</feature>
<gene>
    <name evidence="9 12" type="primary">secF</name>
    <name evidence="12" type="ORF">GCM10009720_14990</name>
</gene>
<organism evidence="12 13">
    <name type="scientific">Yaniella flava</name>
    <dbReference type="NCBI Taxonomy" id="287930"/>
    <lineage>
        <taxon>Bacteria</taxon>
        <taxon>Bacillati</taxon>
        <taxon>Actinomycetota</taxon>
        <taxon>Actinomycetes</taxon>
        <taxon>Micrococcales</taxon>
        <taxon>Micrococcaceae</taxon>
        <taxon>Yaniella</taxon>
    </lineage>
</organism>
<evidence type="ECO:0000256" key="9">
    <source>
        <dbReference type="HAMAP-Rule" id="MF_01464"/>
    </source>
</evidence>
<evidence type="ECO:0000256" key="10">
    <source>
        <dbReference type="SAM" id="MobiDB-lite"/>
    </source>
</evidence>
<evidence type="ECO:0000313" key="13">
    <source>
        <dbReference type="Proteomes" id="UP001501461"/>
    </source>
</evidence>
<feature type="transmembrane region" description="Helical" evidence="9">
    <location>
        <begin position="26"/>
        <end position="44"/>
    </location>
</feature>
<feature type="transmembrane region" description="Helical" evidence="9">
    <location>
        <begin position="195"/>
        <end position="216"/>
    </location>
</feature>
<keyword evidence="13" id="KW-1185">Reference proteome</keyword>
<dbReference type="HAMAP" id="MF_01464_B">
    <property type="entry name" value="SecF_B"/>
    <property type="match status" value="1"/>
</dbReference>
<accession>A0ABN2UEF2</accession>
<dbReference type="InterPro" id="IPR005665">
    <property type="entry name" value="SecF_bac"/>
</dbReference>
<dbReference type="Pfam" id="PF02355">
    <property type="entry name" value="SecD_SecF_C"/>
    <property type="match status" value="1"/>
</dbReference>
<dbReference type="InterPro" id="IPR022645">
    <property type="entry name" value="SecD/SecF_bac"/>
</dbReference>
<keyword evidence="3 9" id="KW-1003">Cell membrane</keyword>
<keyword evidence="7 9" id="KW-0811">Translocation</keyword>
<evidence type="ECO:0000256" key="8">
    <source>
        <dbReference type="ARBA" id="ARBA00023136"/>
    </source>
</evidence>
<dbReference type="Gene3D" id="1.20.1640.10">
    <property type="entry name" value="Multidrug efflux transporter AcrB transmembrane domain"/>
    <property type="match status" value="1"/>
</dbReference>
<dbReference type="NCBIfam" id="TIGR00966">
    <property type="entry name" value="transloc_SecF"/>
    <property type="match status" value="1"/>
</dbReference>
<protein>
    <recommendedName>
        <fullName evidence="9">Protein-export membrane protein SecF</fullName>
    </recommendedName>
</protein>
<proteinExistence type="inferred from homology"/>
<comment type="caution">
    <text evidence="12">The sequence shown here is derived from an EMBL/GenBank/DDBJ whole genome shotgun (WGS) entry which is preliminary data.</text>
</comment>
<dbReference type="Proteomes" id="UP001501461">
    <property type="component" value="Unassembled WGS sequence"/>
</dbReference>
<feature type="transmembrane region" description="Helical" evidence="9">
    <location>
        <begin position="254"/>
        <end position="273"/>
    </location>
</feature>